<dbReference type="InParanoid" id="A0A078AID3"/>
<keyword evidence="5 7" id="KW-0040">ANK repeat</keyword>
<dbReference type="GO" id="GO:0019706">
    <property type="term" value="F:protein-cysteine S-palmitoyltransferase activity"/>
    <property type="evidence" value="ECO:0007669"/>
    <property type="project" value="UniProtKB-EC"/>
</dbReference>
<dbReference type="InterPro" id="IPR001594">
    <property type="entry name" value="Palmitoyltrfase_DHHC"/>
</dbReference>
<evidence type="ECO:0000256" key="7">
    <source>
        <dbReference type="PROSITE-ProRule" id="PRU00023"/>
    </source>
</evidence>
<dbReference type="PROSITE" id="PS50088">
    <property type="entry name" value="ANK_REPEAT"/>
    <property type="match status" value="1"/>
</dbReference>
<feature type="region of interest" description="Disordered" evidence="9">
    <location>
        <begin position="645"/>
        <end position="668"/>
    </location>
</feature>
<feature type="transmembrane region" description="Helical" evidence="8">
    <location>
        <begin position="411"/>
        <end position="428"/>
    </location>
</feature>
<keyword evidence="8" id="KW-0012">Acyltransferase</keyword>
<keyword evidence="4 8" id="KW-1133">Transmembrane helix</keyword>
<dbReference type="AlphaFoldDB" id="A0A078AID3"/>
<keyword evidence="6 8" id="KW-0472">Membrane</keyword>
<evidence type="ECO:0000256" key="3">
    <source>
        <dbReference type="ARBA" id="ARBA00022737"/>
    </source>
</evidence>
<gene>
    <name evidence="11" type="primary">Contig13568.g14478</name>
    <name evidence="11" type="ORF">STYLEM_10998</name>
</gene>
<evidence type="ECO:0000256" key="4">
    <source>
        <dbReference type="ARBA" id="ARBA00022989"/>
    </source>
</evidence>
<evidence type="ECO:0000259" key="10">
    <source>
        <dbReference type="Pfam" id="PF01529"/>
    </source>
</evidence>
<dbReference type="PROSITE" id="PS50216">
    <property type="entry name" value="DHHC"/>
    <property type="match status" value="1"/>
</dbReference>
<dbReference type="PANTHER" id="PTHR24161:SF85">
    <property type="entry name" value="PALMITOYLTRANSFERASE HIP14"/>
    <property type="match status" value="1"/>
</dbReference>
<feature type="transmembrane region" description="Helical" evidence="8">
    <location>
        <begin position="581"/>
        <end position="603"/>
    </location>
</feature>
<evidence type="ECO:0000256" key="5">
    <source>
        <dbReference type="ARBA" id="ARBA00023043"/>
    </source>
</evidence>
<feature type="compositionally biased region" description="Low complexity" evidence="9">
    <location>
        <begin position="42"/>
        <end position="64"/>
    </location>
</feature>
<evidence type="ECO:0000256" key="8">
    <source>
        <dbReference type="RuleBase" id="RU079119"/>
    </source>
</evidence>
<dbReference type="OrthoDB" id="163438at2759"/>
<accession>A0A078AID3</accession>
<evidence type="ECO:0000256" key="6">
    <source>
        <dbReference type="ARBA" id="ARBA00023136"/>
    </source>
</evidence>
<evidence type="ECO:0000256" key="1">
    <source>
        <dbReference type="ARBA" id="ARBA00004141"/>
    </source>
</evidence>
<comment type="similarity">
    <text evidence="8">Belongs to the DHHC palmitoyltransferase family.</text>
</comment>
<proteinExistence type="inferred from homology"/>
<feature type="transmembrane region" description="Helical" evidence="8">
    <location>
        <begin position="528"/>
        <end position="549"/>
    </location>
</feature>
<keyword evidence="8" id="KW-0808">Transferase</keyword>
<feature type="region of interest" description="Disordered" evidence="9">
    <location>
        <begin position="22"/>
        <end position="86"/>
    </location>
</feature>
<organism evidence="11 12">
    <name type="scientific">Stylonychia lemnae</name>
    <name type="common">Ciliate</name>
    <dbReference type="NCBI Taxonomy" id="5949"/>
    <lineage>
        <taxon>Eukaryota</taxon>
        <taxon>Sar</taxon>
        <taxon>Alveolata</taxon>
        <taxon>Ciliophora</taxon>
        <taxon>Intramacronucleata</taxon>
        <taxon>Spirotrichea</taxon>
        <taxon>Stichotrichia</taxon>
        <taxon>Sporadotrichida</taxon>
        <taxon>Oxytrichidae</taxon>
        <taxon>Stylonychinae</taxon>
        <taxon>Stylonychia</taxon>
    </lineage>
</organism>
<comment type="catalytic activity">
    <reaction evidence="8">
        <text>L-cysteinyl-[protein] + hexadecanoyl-CoA = S-hexadecanoyl-L-cysteinyl-[protein] + CoA</text>
        <dbReference type="Rhea" id="RHEA:36683"/>
        <dbReference type="Rhea" id="RHEA-COMP:10131"/>
        <dbReference type="Rhea" id="RHEA-COMP:11032"/>
        <dbReference type="ChEBI" id="CHEBI:29950"/>
        <dbReference type="ChEBI" id="CHEBI:57287"/>
        <dbReference type="ChEBI" id="CHEBI:57379"/>
        <dbReference type="ChEBI" id="CHEBI:74151"/>
        <dbReference type="EC" id="2.3.1.225"/>
    </reaction>
</comment>
<protein>
    <recommendedName>
        <fullName evidence="8">Palmitoyltransferase</fullName>
        <ecNumber evidence="8">2.3.1.225</ecNumber>
    </recommendedName>
</protein>
<evidence type="ECO:0000256" key="2">
    <source>
        <dbReference type="ARBA" id="ARBA00022692"/>
    </source>
</evidence>
<feature type="transmembrane region" description="Helical" evidence="8">
    <location>
        <begin position="434"/>
        <end position="455"/>
    </location>
</feature>
<dbReference type="Pfam" id="PF12796">
    <property type="entry name" value="Ank_2"/>
    <property type="match status" value="1"/>
</dbReference>
<dbReference type="InterPro" id="IPR036770">
    <property type="entry name" value="Ankyrin_rpt-contain_sf"/>
</dbReference>
<name>A0A078AID3_STYLE</name>
<comment type="subcellular location">
    <subcellularLocation>
        <location evidence="1">Membrane</location>
        <topology evidence="1">Multi-pass membrane protein</topology>
    </subcellularLocation>
</comment>
<sequence length="717" mass="81815">MQPSDQNNNPYCQLQNNTYLIDSGKNNQDFKGSSNNANTGKGTSQNEGNNSNNSSGMNYSNPNGQDGNFYNPNEPKETPYPNKFNSLLEKEDPRSQINKSHSIVEEEDPKLLAKISRQTVSVDLAQIQPGTVVEDPLAQQVFKYISHDDVKSLKTLFFNDPSIDVISMRDARKFSVLAFSCYKNSEECFIILYNQASENNLAKASYEQKRSILTQWVNEVTDDEFSALHFATYQGNYQIIKFLMENTDADIYKKNKFGSTVLHIAAQGDQAMPIYYFGHIRGMNINIPDNKMSTPLHWAVYSRSEVALNYILSLNPDLAAKDSKGHTALHLAVKSVEHLKSTRPVRSLLLKGADREAKDNEGRKARDYISDNLPDPIRRDLKNILAKQRYIECMMIKTPLVPLKPNHDSQILFWVLSFIVYFSLYFILYPNLPVWYYSVSSTMVGLKMYLPFILATRRDPGILKNTDEHQIDFMELMKVFTPSELCPDCKVIRTPRSRHCSICNVCVERFDHHCVWLNNCVGIKTHGLYLSFLTFLWVLCLLVMCISMDCLGRGPIPDTADSPFGPLCFFGICNVPAVQRIFGGFDLIVSTIFFVPSSILLYIHSKNFALGKTSHERFSKRAANKMGEPETQDFVEVDEDENSLLQSSKNSVTPNDQEDKEALNQPLDQGIRTRKKKGCCFNCKVMMCHHKIPTQKKLYERQLKKLEQLNRQTLIKE</sequence>
<dbReference type="EMBL" id="CCKQ01010459">
    <property type="protein sequence ID" value="CDW81974.1"/>
    <property type="molecule type" value="Genomic_DNA"/>
</dbReference>
<feature type="compositionally biased region" description="Polar residues" evidence="9">
    <location>
        <begin position="22"/>
        <end position="41"/>
    </location>
</feature>
<reference evidence="11 12" key="1">
    <citation type="submission" date="2014-06" db="EMBL/GenBank/DDBJ databases">
        <authorList>
            <person name="Swart Estienne"/>
        </authorList>
    </citation>
    <scope>NUCLEOTIDE SEQUENCE [LARGE SCALE GENOMIC DNA]</scope>
    <source>
        <strain evidence="11 12">130c</strain>
    </source>
</reference>
<evidence type="ECO:0000256" key="9">
    <source>
        <dbReference type="SAM" id="MobiDB-lite"/>
    </source>
</evidence>
<evidence type="ECO:0000313" key="11">
    <source>
        <dbReference type="EMBL" id="CDW81974.1"/>
    </source>
</evidence>
<feature type="domain" description="Palmitoyltransferase DHHC" evidence="10">
    <location>
        <begin position="482"/>
        <end position="620"/>
    </location>
</feature>
<keyword evidence="3" id="KW-0677">Repeat</keyword>
<feature type="repeat" description="ANK" evidence="7">
    <location>
        <begin position="324"/>
        <end position="360"/>
    </location>
</feature>
<dbReference type="EC" id="2.3.1.225" evidence="8"/>
<dbReference type="Pfam" id="PF00023">
    <property type="entry name" value="Ank"/>
    <property type="match status" value="1"/>
</dbReference>
<dbReference type="Gene3D" id="1.25.40.20">
    <property type="entry name" value="Ankyrin repeat-containing domain"/>
    <property type="match status" value="2"/>
</dbReference>
<dbReference type="SMART" id="SM00248">
    <property type="entry name" value="ANK"/>
    <property type="match status" value="5"/>
</dbReference>
<dbReference type="SUPFAM" id="SSF48403">
    <property type="entry name" value="Ankyrin repeat"/>
    <property type="match status" value="1"/>
</dbReference>
<dbReference type="PANTHER" id="PTHR24161">
    <property type="entry name" value="ANK_REP_REGION DOMAIN-CONTAINING PROTEIN-RELATED"/>
    <property type="match status" value="1"/>
</dbReference>
<feature type="compositionally biased region" description="Polar residues" evidence="9">
    <location>
        <begin position="645"/>
        <end position="655"/>
    </location>
</feature>
<dbReference type="InterPro" id="IPR002110">
    <property type="entry name" value="Ankyrin_rpt"/>
</dbReference>
<dbReference type="GO" id="GO:0016020">
    <property type="term" value="C:membrane"/>
    <property type="evidence" value="ECO:0007669"/>
    <property type="project" value="UniProtKB-SubCell"/>
</dbReference>
<keyword evidence="12" id="KW-1185">Reference proteome</keyword>
<dbReference type="Proteomes" id="UP000039865">
    <property type="component" value="Unassembled WGS sequence"/>
</dbReference>
<evidence type="ECO:0000313" key="12">
    <source>
        <dbReference type="Proteomes" id="UP000039865"/>
    </source>
</evidence>
<keyword evidence="2 8" id="KW-0812">Transmembrane</keyword>
<comment type="domain">
    <text evidence="8">The DHHC domain is required for palmitoyltransferase activity.</text>
</comment>
<dbReference type="Pfam" id="PF01529">
    <property type="entry name" value="DHHC"/>
    <property type="match status" value="1"/>
</dbReference>